<dbReference type="Proteomes" id="UP000494108">
    <property type="component" value="Unassembled WGS sequence"/>
</dbReference>
<dbReference type="PANTHER" id="PTHR11014:SF63">
    <property type="entry name" value="METALLOPEPTIDASE, PUTATIVE (AFU_ORTHOLOGUE AFUA_6G09600)-RELATED"/>
    <property type="match status" value="1"/>
</dbReference>
<feature type="binding site" evidence="2">
    <location>
        <position position="163"/>
    </location>
    <ligand>
        <name>Mn(2+)</name>
        <dbReference type="ChEBI" id="CHEBI:29035"/>
        <label>2</label>
    </ligand>
</feature>
<evidence type="ECO:0000313" key="5">
    <source>
        <dbReference type="Proteomes" id="UP000494108"/>
    </source>
</evidence>
<dbReference type="SUPFAM" id="SSF55031">
    <property type="entry name" value="Bacterial exopeptidase dimerisation domain"/>
    <property type="match status" value="1"/>
</dbReference>
<sequence>MAIVESPVSPDLLRQMREWRRDLHAHPETAFCEFRTADVVARELERAGAVVHRGLGQTGVVGTITRGDGPVIGLRADMDALDMQELGDATHRSTIAGKMHGCGHDGHTAILLGAAHHLAGDPGWRGTLHFIFQPAEEHAGGGLAMVRDGLFDKFPCDAVFALHNSPNLPFGTVSTRVGTVMANCDTYEITVTGKGCHAAQPEHGIDPIVAAAQVVSAMQTIASRNVKATDSLVLSITQIHAGDTWNVVPNSVLLRGSCRTLTAATRDLAERRLREVCAGVATTSGAAIDVQVFRGYPACVNTQAEVQLAARAAARVVGVDQVDMACTPRMGSEDFAYMLEQRPGAYVFLGAAHPGRDNPPVHNPYYDFNDDILPLGAHYWVELVKEAMPAN</sequence>
<dbReference type="Gene3D" id="3.30.70.360">
    <property type="match status" value="1"/>
</dbReference>
<dbReference type="NCBIfam" id="TIGR01891">
    <property type="entry name" value="amidohydrolases"/>
    <property type="match status" value="1"/>
</dbReference>
<dbReference type="InterPro" id="IPR036264">
    <property type="entry name" value="Bact_exopeptidase_dim_dom"/>
</dbReference>
<dbReference type="InterPro" id="IPR011650">
    <property type="entry name" value="Peptidase_M20_dimer"/>
</dbReference>
<dbReference type="RefSeq" id="WP_175177244.1">
    <property type="nucleotide sequence ID" value="NZ_CADIJX010000007.1"/>
</dbReference>
<protein>
    <submittedName>
        <fullName evidence="4">Hippurate hydrolase</fullName>
        <ecNumber evidence="4">3.5.1.32</ecNumber>
    </submittedName>
</protein>
<dbReference type="GO" id="GO:0046872">
    <property type="term" value="F:metal ion binding"/>
    <property type="evidence" value="ECO:0007669"/>
    <property type="project" value="UniProtKB-KW"/>
</dbReference>
<dbReference type="SUPFAM" id="SSF53187">
    <property type="entry name" value="Zn-dependent exopeptidases"/>
    <property type="match status" value="1"/>
</dbReference>
<evidence type="ECO:0000256" key="1">
    <source>
        <dbReference type="ARBA" id="ARBA00022801"/>
    </source>
</evidence>
<dbReference type="FunFam" id="3.30.70.360:FF:000001">
    <property type="entry name" value="N-acetyldiaminopimelate deacetylase"/>
    <property type="match status" value="1"/>
</dbReference>
<proteinExistence type="predicted"/>
<dbReference type="InterPro" id="IPR017439">
    <property type="entry name" value="Amidohydrolase"/>
</dbReference>
<evidence type="ECO:0000256" key="2">
    <source>
        <dbReference type="PIRSR" id="PIRSR005962-1"/>
    </source>
</evidence>
<feature type="binding site" evidence="2">
    <location>
        <position position="137"/>
    </location>
    <ligand>
        <name>Mn(2+)</name>
        <dbReference type="ChEBI" id="CHEBI:29035"/>
        <label>2</label>
    </ligand>
</feature>
<reference evidence="4 5" key="1">
    <citation type="submission" date="2020-04" db="EMBL/GenBank/DDBJ databases">
        <authorList>
            <person name="De Canck E."/>
        </authorList>
    </citation>
    <scope>NUCLEOTIDE SEQUENCE [LARGE SCALE GENOMIC DNA]</scope>
    <source>
        <strain evidence="4 5">LMG 3431</strain>
    </source>
</reference>
<accession>A0A6S6ZRK5</accession>
<dbReference type="EC" id="3.5.1.32" evidence="4"/>
<dbReference type="GO" id="GO:0019877">
    <property type="term" value="P:diaminopimelate biosynthetic process"/>
    <property type="evidence" value="ECO:0007669"/>
    <property type="project" value="UniProtKB-ARBA"/>
</dbReference>
<organism evidence="4 5">
    <name type="scientific">Achromobacter pestifer</name>
    <dbReference type="NCBI Taxonomy" id="1353889"/>
    <lineage>
        <taxon>Bacteria</taxon>
        <taxon>Pseudomonadati</taxon>
        <taxon>Pseudomonadota</taxon>
        <taxon>Betaproteobacteria</taxon>
        <taxon>Burkholderiales</taxon>
        <taxon>Alcaligenaceae</taxon>
        <taxon>Achromobacter</taxon>
    </lineage>
</organism>
<dbReference type="GO" id="GO:0050118">
    <property type="term" value="F:N-acetyldiaminopimelate deacetylase activity"/>
    <property type="evidence" value="ECO:0007669"/>
    <property type="project" value="UniProtKB-ARBA"/>
</dbReference>
<feature type="binding site" evidence="2">
    <location>
        <position position="362"/>
    </location>
    <ligand>
        <name>Mn(2+)</name>
        <dbReference type="ChEBI" id="CHEBI:29035"/>
        <label>2</label>
    </ligand>
</feature>
<keyword evidence="5" id="KW-1185">Reference proteome</keyword>
<dbReference type="PIRSF" id="PIRSF005962">
    <property type="entry name" value="Pept_M20D_amidohydro"/>
    <property type="match status" value="1"/>
</dbReference>
<keyword evidence="1 4" id="KW-0378">Hydrolase</keyword>
<dbReference type="InterPro" id="IPR002933">
    <property type="entry name" value="Peptidase_M20"/>
</dbReference>
<dbReference type="EMBL" id="CADIJX010000007">
    <property type="protein sequence ID" value="CAB3693012.1"/>
    <property type="molecule type" value="Genomic_DNA"/>
</dbReference>
<dbReference type="Gene3D" id="3.40.630.10">
    <property type="entry name" value="Zn peptidases"/>
    <property type="match status" value="1"/>
</dbReference>
<dbReference type="Pfam" id="PF01546">
    <property type="entry name" value="Peptidase_M20"/>
    <property type="match status" value="1"/>
</dbReference>
<feature type="binding site" evidence="2">
    <location>
        <position position="104"/>
    </location>
    <ligand>
        <name>Mn(2+)</name>
        <dbReference type="ChEBI" id="CHEBI:29035"/>
        <label>2</label>
    </ligand>
</feature>
<feature type="domain" description="Peptidase M20 dimerisation" evidence="3">
    <location>
        <begin position="186"/>
        <end position="278"/>
    </location>
</feature>
<keyword evidence="2" id="KW-0464">Manganese</keyword>
<evidence type="ECO:0000313" key="4">
    <source>
        <dbReference type="EMBL" id="CAB3693012.1"/>
    </source>
</evidence>
<keyword evidence="2" id="KW-0479">Metal-binding</keyword>
<dbReference type="PANTHER" id="PTHR11014">
    <property type="entry name" value="PEPTIDASE M20 FAMILY MEMBER"/>
    <property type="match status" value="1"/>
</dbReference>
<dbReference type="AlphaFoldDB" id="A0A6S6ZRK5"/>
<gene>
    <name evidence="4" type="primary">hipO_5</name>
    <name evidence="4" type="ORF">LMG3431_04979</name>
</gene>
<evidence type="ECO:0000259" key="3">
    <source>
        <dbReference type="Pfam" id="PF07687"/>
    </source>
</evidence>
<dbReference type="CDD" id="cd05666">
    <property type="entry name" value="M20_Acy1-like"/>
    <property type="match status" value="1"/>
</dbReference>
<name>A0A6S6ZRK5_9BURK</name>
<dbReference type="GO" id="GO:0047980">
    <property type="term" value="F:hippurate hydrolase activity"/>
    <property type="evidence" value="ECO:0007669"/>
    <property type="project" value="UniProtKB-EC"/>
</dbReference>
<comment type="cofactor">
    <cofactor evidence="2">
        <name>Mn(2+)</name>
        <dbReference type="ChEBI" id="CHEBI:29035"/>
    </cofactor>
    <text evidence="2">The Mn(2+) ion enhances activity.</text>
</comment>
<dbReference type="Pfam" id="PF07687">
    <property type="entry name" value="M20_dimer"/>
    <property type="match status" value="1"/>
</dbReference>
<feature type="binding site" evidence="2">
    <location>
        <position position="102"/>
    </location>
    <ligand>
        <name>Mn(2+)</name>
        <dbReference type="ChEBI" id="CHEBI:29035"/>
        <label>2</label>
    </ligand>
</feature>